<accession>A0A6G1FQV7</accession>
<dbReference type="GeneID" id="54422634"/>
<organism evidence="2">
    <name type="scientific">Eremomyces bilateralis CBS 781.70</name>
    <dbReference type="NCBI Taxonomy" id="1392243"/>
    <lineage>
        <taxon>Eukaryota</taxon>
        <taxon>Fungi</taxon>
        <taxon>Dikarya</taxon>
        <taxon>Ascomycota</taxon>
        <taxon>Pezizomycotina</taxon>
        <taxon>Dothideomycetes</taxon>
        <taxon>Dothideomycetes incertae sedis</taxon>
        <taxon>Eremomycetales</taxon>
        <taxon>Eremomycetaceae</taxon>
        <taxon>Eremomyces</taxon>
    </lineage>
</organism>
<reference evidence="4" key="3">
    <citation type="submission" date="2025-04" db="UniProtKB">
        <authorList>
            <consortium name="RefSeq"/>
        </authorList>
    </citation>
    <scope>IDENTIFICATION</scope>
    <source>
        <strain evidence="4">CBS 781.70</strain>
    </source>
</reference>
<evidence type="ECO:0000256" key="1">
    <source>
        <dbReference type="SAM" id="MobiDB-lite"/>
    </source>
</evidence>
<reference evidence="2 4" key="1">
    <citation type="submission" date="2020-01" db="EMBL/GenBank/DDBJ databases">
        <authorList>
            <consortium name="DOE Joint Genome Institute"/>
            <person name="Haridas S."/>
            <person name="Albert R."/>
            <person name="Binder M."/>
            <person name="Bloem J."/>
            <person name="Labutti K."/>
            <person name="Salamov A."/>
            <person name="Andreopoulos B."/>
            <person name="Baker S.E."/>
            <person name="Barry K."/>
            <person name="Bills G."/>
            <person name="Bluhm B.H."/>
            <person name="Cannon C."/>
            <person name="Castanera R."/>
            <person name="Culley D.E."/>
            <person name="Daum C."/>
            <person name="Ezra D."/>
            <person name="Gonzalez J.B."/>
            <person name="Henrissat B."/>
            <person name="Kuo A."/>
            <person name="Liang C."/>
            <person name="Lipzen A."/>
            <person name="Lutzoni F."/>
            <person name="Magnuson J."/>
            <person name="Mondo S."/>
            <person name="Nolan M."/>
            <person name="Ohm R."/>
            <person name="Pangilinan J."/>
            <person name="Park H.-J."/>
            <person name="Ramirez L."/>
            <person name="Alfaro M."/>
            <person name="Sun H."/>
            <person name="Tritt A."/>
            <person name="Yoshinaga Y."/>
            <person name="Zwiers L.-H."/>
            <person name="Turgeon B.G."/>
            <person name="Goodwin S.B."/>
            <person name="Spatafora J.W."/>
            <person name="Crous P.W."/>
            <person name="Grigoriev I.V."/>
        </authorList>
    </citation>
    <scope>NUCLEOTIDE SEQUENCE</scope>
    <source>
        <strain evidence="2 4">CBS 781.70</strain>
    </source>
</reference>
<evidence type="ECO:0000313" key="3">
    <source>
        <dbReference type="Proteomes" id="UP000504638"/>
    </source>
</evidence>
<feature type="region of interest" description="Disordered" evidence="1">
    <location>
        <begin position="1"/>
        <end position="29"/>
    </location>
</feature>
<reference evidence="4" key="2">
    <citation type="submission" date="2020-04" db="EMBL/GenBank/DDBJ databases">
        <authorList>
            <consortium name="NCBI Genome Project"/>
        </authorList>
    </citation>
    <scope>NUCLEOTIDE SEQUENCE</scope>
    <source>
        <strain evidence="4">CBS 781.70</strain>
    </source>
</reference>
<gene>
    <name evidence="2 4" type="ORF">P152DRAFT_485751</name>
</gene>
<sequence>MATGELPPLYRHPSPPREPSSPTATNPITETILSSGTTETILSSALNPIKNHLALYPAPSTPPTDIPERQTAPEAPREPP</sequence>
<keyword evidence="3" id="KW-1185">Reference proteome</keyword>
<proteinExistence type="predicted"/>
<evidence type="ECO:0000313" key="4">
    <source>
        <dbReference type="RefSeq" id="XP_033529673.1"/>
    </source>
</evidence>
<dbReference type="RefSeq" id="XP_033529673.1">
    <property type="nucleotide sequence ID" value="XM_033682064.1"/>
</dbReference>
<dbReference type="AlphaFoldDB" id="A0A6G1FQV7"/>
<feature type="region of interest" description="Disordered" evidence="1">
    <location>
        <begin position="54"/>
        <end position="80"/>
    </location>
</feature>
<protein>
    <submittedName>
        <fullName evidence="2 4">Uncharacterized protein</fullName>
    </submittedName>
</protein>
<dbReference type="EMBL" id="ML975192">
    <property type="protein sequence ID" value="KAF1808042.1"/>
    <property type="molecule type" value="Genomic_DNA"/>
</dbReference>
<name>A0A6G1FQV7_9PEZI</name>
<evidence type="ECO:0000313" key="2">
    <source>
        <dbReference type="EMBL" id="KAF1808042.1"/>
    </source>
</evidence>
<dbReference type="Proteomes" id="UP000504638">
    <property type="component" value="Unplaced"/>
</dbReference>